<dbReference type="PANTHER" id="PTHR12663:SF3">
    <property type="entry name" value="SISTER CHROMATID COHESION PROTEIN PDS5 HOMOLOG C"/>
    <property type="match status" value="1"/>
</dbReference>
<feature type="compositionally biased region" description="Basic and acidic residues" evidence="8">
    <location>
        <begin position="849"/>
        <end position="868"/>
    </location>
</feature>
<evidence type="ECO:0000256" key="7">
    <source>
        <dbReference type="ARBA" id="ARBA00023306"/>
    </source>
</evidence>
<evidence type="ECO:0000313" key="10">
    <source>
        <dbReference type="Proteomes" id="UP001206925"/>
    </source>
</evidence>
<dbReference type="PANTHER" id="PTHR12663">
    <property type="entry name" value="ANDROGEN INDUCED INHIBITOR OF PROLIFERATION AS3 / PDS5-RELATED"/>
    <property type="match status" value="1"/>
</dbReference>
<dbReference type="Pfam" id="PF20168">
    <property type="entry name" value="PDS5"/>
    <property type="match status" value="1"/>
</dbReference>
<feature type="region of interest" description="Disordered" evidence="8">
    <location>
        <begin position="306"/>
        <end position="795"/>
    </location>
</feature>
<keyword evidence="10" id="KW-1185">Reference proteome</keyword>
<feature type="compositionally biased region" description="Basic and acidic residues" evidence="8">
    <location>
        <begin position="606"/>
        <end position="634"/>
    </location>
</feature>
<organism evidence="9 10">
    <name type="scientific">Ambrosia artemisiifolia</name>
    <name type="common">Common ragweed</name>
    <dbReference type="NCBI Taxonomy" id="4212"/>
    <lineage>
        <taxon>Eukaryota</taxon>
        <taxon>Viridiplantae</taxon>
        <taxon>Streptophyta</taxon>
        <taxon>Embryophyta</taxon>
        <taxon>Tracheophyta</taxon>
        <taxon>Spermatophyta</taxon>
        <taxon>Magnoliopsida</taxon>
        <taxon>eudicotyledons</taxon>
        <taxon>Gunneridae</taxon>
        <taxon>Pentapetalae</taxon>
        <taxon>asterids</taxon>
        <taxon>campanulids</taxon>
        <taxon>Asterales</taxon>
        <taxon>Asteraceae</taxon>
        <taxon>Asteroideae</taxon>
        <taxon>Heliantheae alliance</taxon>
        <taxon>Heliantheae</taxon>
        <taxon>Ambrosia</taxon>
    </lineage>
</organism>
<feature type="compositionally biased region" description="Basic and acidic residues" evidence="8">
    <location>
        <begin position="697"/>
        <end position="711"/>
    </location>
</feature>
<dbReference type="InterPro" id="IPR039776">
    <property type="entry name" value="Pds5"/>
</dbReference>
<dbReference type="GO" id="GO:0005634">
    <property type="term" value="C:nucleus"/>
    <property type="evidence" value="ECO:0007669"/>
    <property type="project" value="UniProtKB-SubCell"/>
</dbReference>
<dbReference type="GO" id="GO:0051301">
    <property type="term" value="P:cell division"/>
    <property type="evidence" value="ECO:0007669"/>
    <property type="project" value="UniProtKB-KW"/>
</dbReference>
<dbReference type="SUPFAM" id="SSF48371">
    <property type="entry name" value="ARM repeat"/>
    <property type="match status" value="1"/>
</dbReference>
<evidence type="ECO:0000256" key="3">
    <source>
        <dbReference type="ARBA" id="ARBA00022763"/>
    </source>
</evidence>
<reference evidence="9" key="1">
    <citation type="submission" date="2022-06" db="EMBL/GenBank/DDBJ databases">
        <title>Uncovering the hologenomic basis of an extraordinary plant invasion.</title>
        <authorList>
            <person name="Bieker V.C."/>
            <person name="Martin M.D."/>
            <person name="Gilbert T."/>
            <person name="Hodgins K."/>
            <person name="Battlay P."/>
            <person name="Petersen B."/>
            <person name="Wilson J."/>
        </authorList>
    </citation>
    <scope>NUCLEOTIDE SEQUENCE</scope>
    <source>
        <strain evidence="9">AA19_3_7</strain>
        <tissue evidence="9">Leaf</tissue>
    </source>
</reference>
<dbReference type="GO" id="GO:0000785">
    <property type="term" value="C:chromatin"/>
    <property type="evidence" value="ECO:0007669"/>
    <property type="project" value="TreeGrafter"/>
</dbReference>
<feature type="compositionally biased region" description="Basic and acidic residues" evidence="8">
    <location>
        <begin position="365"/>
        <end position="384"/>
    </location>
</feature>
<feature type="compositionally biased region" description="Basic and acidic residues" evidence="8">
    <location>
        <begin position="784"/>
        <end position="795"/>
    </location>
</feature>
<proteinExistence type="predicted"/>
<evidence type="ECO:0000256" key="2">
    <source>
        <dbReference type="ARBA" id="ARBA00022618"/>
    </source>
</evidence>
<feature type="compositionally biased region" description="Basic and acidic residues" evidence="8">
    <location>
        <begin position="332"/>
        <end position="358"/>
    </location>
</feature>
<sequence>MASIDAELEKQLKEAGKQLSRPSDSVDELLRLLDKVEKLLLKVDQSPRKSMLDALKPSMNALIKDSLSKHSDMDVKVAVASCISEITRITAPDAPYTDDQMRDVFELIVSCFEDLSDLSSRSYNKRALILETVSKVRSCVIMLDLECDELIAKMFEHFLKAVRDFHIDSVFLSMENIMVLVIDESEEIPVEMLKPLLASVKKDRVGVLPVAHKLAKGVLLKSAEKLKPYVMPALTSLGESLDTYHKVVAAICEGTTSYIETEDNNNSGPQLANECKVEKGSVDEADESKLTTASSDHVDQVVKAETCPKEEVDPIVENRSPEPVMSNGVSEAVKEETSVDQEPKKVEEDKIQEPLNKEDTDDSDADKLAKGKSQTEKIPNKSETEADTTISSVEPSDSSHVEGDKEIEKDNDVKESENEKDKDVKESENEKVNDVKESENEKDNLVKESENQNEKDDVKESDNEAAIPPETEKDEDTVQEFSPKALESKSAETANVSSPSQSNSVPDESAVQSNTKPVPQEVDAASPSKSGPTPDESNVKKAGLPKTKGLTKEDTSEAQKQAGKKTPIAKESKSTKQSGKKSKQSGKKLDVGKSDTKKPKQSGKNVEIKRDESDSDSKPLKLSVKKGEKSKIAVEEEEEHDSDNKPLKLSAKKSTSKKKDDGKKRGNDKNVAEKDQANSVSGDDEMDISPKSTTKSATREKRKSAVEKEEEHDSDDEPLKLPAKTSSKKKDDGKKRGSSKNVAEKDQAKSSSGDDEMDVSPKSAPKSAKKEGDSTASAKRKRSTGKDEGSNAIKYDESLVGTKVKVWYYEGVVAEFYPAKKKHKVSYVDGDEEILNLKTQKWEILKEFSVQKDEEQNPEVHSEEGSPERHKKKKSKTDSAASQEKTKDSAKKVSSVSSSGKSKGSTTKDNKSAQKTSGKSSDAAAKEAAKSKEDDETLKTSSKTKMVNKSKAKTPSSSGKSSTAKSNAKEPEDVKSTDNTKGGSNSGKKRKKV</sequence>
<keyword evidence="3" id="KW-0227">DNA damage</keyword>
<feature type="compositionally biased region" description="Basic and acidic residues" evidence="8">
    <location>
        <begin position="967"/>
        <end position="978"/>
    </location>
</feature>
<feature type="region of interest" description="Disordered" evidence="8">
    <location>
        <begin position="849"/>
        <end position="993"/>
    </location>
</feature>
<feature type="compositionally biased region" description="Low complexity" evidence="8">
    <location>
        <begin position="495"/>
        <end position="506"/>
    </location>
</feature>
<feature type="compositionally biased region" description="Basic and acidic residues" evidence="8">
    <location>
        <begin position="397"/>
        <end position="462"/>
    </location>
</feature>
<dbReference type="EMBL" id="JAMZMK010005567">
    <property type="protein sequence ID" value="KAI7752993.1"/>
    <property type="molecule type" value="Genomic_DNA"/>
</dbReference>
<comment type="subcellular location">
    <subcellularLocation>
        <location evidence="1">Nucleus</location>
    </subcellularLocation>
</comment>
<dbReference type="InterPro" id="IPR016024">
    <property type="entry name" value="ARM-type_fold"/>
</dbReference>
<dbReference type="GO" id="GO:0007064">
    <property type="term" value="P:mitotic sister chromatid cohesion"/>
    <property type="evidence" value="ECO:0007669"/>
    <property type="project" value="InterPro"/>
</dbReference>
<evidence type="ECO:0000256" key="8">
    <source>
        <dbReference type="SAM" id="MobiDB-lite"/>
    </source>
</evidence>
<comment type="caution">
    <text evidence="9">The sequence shown here is derived from an EMBL/GenBank/DDBJ whole genome shotgun (WGS) entry which is preliminary data.</text>
</comment>
<accession>A0AAD5D2K4</accession>
<protein>
    <submittedName>
        <fullName evidence="9">Uncharacterized protein</fullName>
    </submittedName>
</protein>
<feature type="compositionally biased region" description="Low complexity" evidence="8">
    <location>
        <begin position="953"/>
        <end position="966"/>
    </location>
</feature>
<feature type="compositionally biased region" description="Basic and acidic residues" evidence="8">
    <location>
        <begin position="657"/>
        <end position="676"/>
    </location>
</feature>
<name>A0AAD5D2K4_AMBAR</name>
<keyword evidence="6" id="KW-0539">Nucleus</keyword>
<evidence type="ECO:0000256" key="4">
    <source>
        <dbReference type="ARBA" id="ARBA00022776"/>
    </source>
</evidence>
<dbReference type="AlphaFoldDB" id="A0AAD5D2K4"/>
<keyword evidence="5" id="KW-0234">DNA repair</keyword>
<keyword evidence="2" id="KW-0132">Cell division</keyword>
<feature type="compositionally biased region" description="Basic and acidic residues" evidence="8">
    <location>
        <begin position="924"/>
        <end position="933"/>
    </location>
</feature>
<evidence type="ECO:0000256" key="1">
    <source>
        <dbReference type="ARBA" id="ARBA00004123"/>
    </source>
</evidence>
<keyword evidence="7" id="KW-0131">Cell cycle</keyword>
<dbReference type="CDD" id="cd20404">
    <property type="entry name" value="Tudor_Agenet_AtEML-like"/>
    <property type="match status" value="1"/>
</dbReference>
<evidence type="ECO:0000256" key="6">
    <source>
        <dbReference type="ARBA" id="ARBA00023242"/>
    </source>
</evidence>
<feature type="compositionally biased region" description="Low complexity" evidence="8">
    <location>
        <begin position="892"/>
        <end position="905"/>
    </location>
</feature>
<evidence type="ECO:0000256" key="5">
    <source>
        <dbReference type="ARBA" id="ARBA00023204"/>
    </source>
</evidence>
<keyword evidence="4" id="KW-0498">Mitosis</keyword>
<gene>
    <name evidence="9" type="ORF">M8C21_026734</name>
</gene>
<dbReference type="Proteomes" id="UP001206925">
    <property type="component" value="Unassembled WGS sequence"/>
</dbReference>
<dbReference type="GO" id="GO:0035825">
    <property type="term" value="P:homologous recombination"/>
    <property type="evidence" value="ECO:0007669"/>
    <property type="project" value="UniProtKB-ARBA"/>
</dbReference>
<evidence type="ECO:0000313" key="9">
    <source>
        <dbReference type="EMBL" id="KAI7752993.1"/>
    </source>
</evidence>
<feature type="compositionally biased region" description="Polar residues" evidence="8">
    <location>
        <begin position="387"/>
        <end position="396"/>
    </location>
</feature>
<dbReference type="GO" id="GO:0006281">
    <property type="term" value="P:DNA repair"/>
    <property type="evidence" value="ECO:0007669"/>
    <property type="project" value="UniProtKB-KW"/>
</dbReference>
<feature type="compositionally biased region" description="Basic and acidic residues" evidence="8">
    <location>
        <begin position="587"/>
        <end position="598"/>
    </location>
</feature>